<reference evidence="2 3" key="1">
    <citation type="journal article" date="2020" name="Phytopathology">
        <title>Genome Sequence Resources of Colletotrichum truncatum, C. plurivorum, C. musicola, and C. sojae: Four Species Pathogenic to Soybean (Glycine max).</title>
        <authorList>
            <person name="Rogerio F."/>
            <person name="Boufleur T.R."/>
            <person name="Ciampi-Guillardi M."/>
            <person name="Sukno S.A."/>
            <person name="Thon M.R."/>
            <person name="Massola Junior N.S."/>
            <person name="Baroncelli R."/>
        </authorList>
    </citation>
    <scope>NUCLEOTIDE SEQUENCE [LARGE SCALE GENOMIC DNA]</scope>
    <source>
        <strain evidence="2 3">LFN0009</strain>
    </source>
</reference>
<gene>
    <name evidence="2" type="ORF">CSOJ01_04251</name>
</gene>
<evidence type="ECO:0000256" key="1">
    <source>
        <dbReference type="SAM" id="MobiDB-lite"/>
    </source>
</evidence>
<protein>
    <submittedName>
        <fullName evidence="2">Uncharacterized protein</fullName>
    </submittedName>
</protein>
<feature type="region of interest" description="Disordered" evidence="1">
    <location>
        <begin position="1"/>
        <end position="22"/>
    </location>
</feature>
<keyword evidence="3" id="KW-1185">Reference proteome</keyword>
<proteinExistence type="predicted"/>
<sequence length="136" mass="15402">MKPLDSHVRRSNAAGSPDAHEHVAIKDSPIQRICSSGSGHVKQLVADYEARCRRDEDSGELTSGDVRRKRELGQVRLRKDDDYYVLSGKHVPEFKNEIKVDESPANFSSEKNPTESDNYEEDVETSWIKVKDSDLD</sequence>
<evidence type="ECO:0000313" key="2">
    <source>
        <dbReference type="EMBL" id="KAF6814018.1"/>
    </source>
</evidence>
<name>A0A8H6JJL1_9PEZI</name>
<dbReference type="AlphaFoldDB" id="A0A8H6JJL1"/>
<organism evidence="2 3">
    <name type="scientific">Colletotrichum sojae</name>
    <dbReference type="NCBI Taxonomy" id="2175907"/>
    <lineage>
        <taxon>Eukaryota</taxon>
        <taxon>Fungi</taxon>
        <taxon>Dikarya</taxon>
        <taxon>Ascomycota</taxon>
        <taxon>Pezizomycotina</taxon>
        <taxon>Sordariomycetes</taxon>
        <taxon>Hypocreomycetidae</taxon>
        <taxon>Glomerellales</taxon>
        <taxon>Glomerellaceae</taxon>
        <taxon>Colletotrichum</taxon>
        <taxon>Colletotrichum orchidearum species complex</taxon>
    </lineage>
</organism>
<accession>A0A8H6JJL1</accession>
<dbReference type="EMBL" id="WIGN01000047">
    <property type="protein sequence ID" value="KAF6814018.1"/>
    <property type="molecule type" value="Genomic_DNA"/>
</dbReference>
<dbReference type="Proteomes" id="UP000652219">
    <property type="component" value="Unassembled WGS sequence"/>
</dbReference>
<feature type="region of interest" description="Disordered" evidence="1">
    <location>
        <begin position="101"/>
        <end position="125"/>
    </location>
</feature>
<evidence type="ECO:0000313" key="3">
    <source>
        <dbReference type="Proteomes" id="UP000652219"/>
    </source>
</evidence>
<comment type="caution">
    <text evidence="2">The sequence shown here is derived from an EMBL/GenBank/DDBJ whole genome shotgun (WGS) entry which is preliminary data.</text>
</comment>